<dbReference type="GO" id="GO:0003700">
    <property type="term" value="F:DNA-binding transcription factor activity"/>
    <property type="evidence" value="ECO:0007669"/>
    <property type="project" value="TreeGrafter"/>
</dbReference>
<keyword evidence="1" id="KW-0805">Transcription regulation</keyword>
<dbReference type="AlphaFoldDB" id="A0A918KWQ0"/>
<dbReference type="PANTHER" id="PTHR30146">
    <property type="entry name" value="LACI-RELATED TRANSCRIPTIONAL REPRESSOR"/>
    <property type="match status" value="1"/>
</dbReference>
<reference evidence="5" key="2">
    <citation type="submission" date="2020-09" db="EMBL/GenBank/DDBJ databases">
        <authorList>
            <person name="Sun Q."/>
            <person name="Ohkuma M."/>
        </authorList>
    </citation>
    <scope>NUCLEOTIDE SEQUENCE</scope>
    <source>
        <strain evidence="5">JCM 31311</strain>
    </source>
</reference>
<evidence type="ECO:0000313" key="5">
    <source>
        <dbReference type="EMBL" id="GGR37524.1"/>
    </source>
</evidence>
<evidence type="ECO:0000256" key="3">
    <source>
        <dbReference type="ARBA" id="ARBA00023163"/>
    </source>
</evidence>
<dbReference type="InterPro" id="IPR028082">
    <property type="entry name" value="Peripla_BP_I"/>
</dbReference>
<gene>
    <name evidence="5" type="ORF">GCM10008957_53670</name>
</gene>
<dbReference type="GO" id="GO:0000976">
    <property type="term" value="F:transcription cis-regulatory region binding"/>
    <property type="evidence" value="ECO:0007669"/>
    <property type="project" value="TreeGrafter"/>
</dbReference>
<sequence length="87" mass="9192">MALGITAALNAKGFSVPQDVSVVGFDDTPEATYVVPGLTTVRQDFAQLGYTSVDVLLRKMATPAGQLEHVVFVPCLITRQSTAPAVQ</sequence>
<evidence type="ECO:0000259" key="4">
    <source>
        <dbReference type="Pfam" id="PF13377"/>
    </source>
</evidence>
<dbReference type="Pfam" id="PF13377">
    <property type="entry name" value="Peripla_BP_3"/>
    <property type="match status" value="1"/>
</dbReference>
<accession>A0A918KWQ0</accession>
<feature type="domain" description="Transcriptional regulator LacI/GalR-like sensor" evidence="4">
    <location>
        <begin position="1"/>
        <end position="82"/>
    </location>
</feature>
<dbReference type="PANTHER" id="PTHR30146:SF153">
    <property type="entry name" value="LACTOSE OPERON REPRESSOR"/>
    <property type="match status" value="1"/>
</dbReference>
<dbReference type="Gene3D" id="3.40.50.2300">
    <property type="match status" value="2"/>
</dbReference>
<evidence type="ECO:0000256" key="1">
    <source>
        <dbReference type="ARBA" id="ARBA00023015"/>
    </source>
</evidence>
<comment type="caution">
    <text evidence="5">The sequence shown here is derived from an EMBL/GenBank/DDBJ whole genome shotgun (WGS) entry which is preliminary data.</text>
</comment>
<evidence type="ECO:0000313" key="6">
    <source>
        <dbReference type="Proteomes" id="UP000603865"/>
    </source>
</evidence>
<reference evidence="5" key="1">
    <citation type="journal article" date="2014" name="Int. J. Syst. Evol. Microbiol.">
        <title>Complete genome sequence of Corynebacterium casei LMG S-19264T (=DSM 44701T), isolated from a smear-ripened cheese.</title>
        <authorList>
            <consortium name="US DOE Joint Genome Institute (JGI-PGF)"/>
            <person name="Walter F."/>
            <person name="Albersmeier A."/>
            <person name="Kalinowski J."/>
            <person name="Ruckert C."/>
        </authorList>
    </citation>
    <scope>NUCLEOTIDE SEQUENCE</scope>
    <source>
        <strain evidence="5">JCM 31311</strain>
    </source>
</reference>
<protein>
    <recommendedName>
        <fullName evidence="4">Transcriptional regulator LacI/GalR-like sensor domain-containing protein</fullName>
    </recommendedName>
</protein>
<dbReference type="Proteomes" id="UP000603865">
    <property type="component" value="Unassembled WGS sequence"/>
</dbReference>
<keyword evidence="6" id="KW-1185">Reference proteome</keyword>
<dbReference type="InterPro" id="IPR046335">
    <property type="entry name" value="LacI/GalR-like_sensor"/>
</dbReference>
<name>A0A918KWQ0_9DEIO</name>
<keyword evidence="2" id="KW-0238">DNA-binding</keyword>
<proteinExistence type="predicted"/>
<keyword evidence="3" id="KW-0804">Transcription</keyword>
<dbReference type="SUPFAM" id="SSF53822">
    <property type="entry name" value="Periplasmic binding protein-like I"/>
    <property type="match status" value="1"/>
</dbReference>
<dbReference type="EMBL" id="BMQL01000080">
    <property type="protein sequence ID" value="GGR37524.1"/>
    <property type="molecule type" value="Genomic_DNA"/>
</dbReference>
<evidence type="ECO:0000256" key="2">
    <source>
        <dbReference type="ARBA" id="ARBA00023125"/>
    </source>
</evidence>
<organism evidence="5 6">
    <name type="scientific">Deinococcus ruber</name>
    <dbReference type="NCBI Taxonomy" id="1848197"/>
    <lineage>
        <taxon>Bacteria</taxon>
        <taxon>Thermotogati</taxon>
        <taxon>Deinococcota</taxon>
        <taxon>Deinococci</taxon>
        <taxon>Deinococcales</taxon>
        <taxon>Deinococcaceae</taxon>
        <taxon>Deinococcus</taxon>
    </lineage>
</organism>